<feature type="compositionally biased region" description="Acidic residues" evidence="14">
    <location>
        <begin position="700"/>
        <end position="710"/>
    </location>
</feature>
<feature type="binding site" evidence="13">
    <location>
        <begin position="380"/>
        <end position="387"/>
    </location>
    <ligand>
        <name>ATP</name>
        <dbReference type="ChEBI" id="CHEBI:30616"/>
    </ligand>
</feature>
<evidence type="ECO:0000256" key="5">
    <source>
        <dbReference type="ARBA" id="ARBA00022692"/>
    </source>
</evidence>
<evidence type="ECO:0000256" key="13">
    <source>
        <dbReference type="PROSITE-ProRule" id="PRU00289"/>
    </source>
</evidence>
<evidence type="ECO:0000313" key="17">
    <source>
        <dbReference type="EMBL" id="OGG86705.1"/>
    </source>
</evidence>
<dbReference type="Gene3D" id="1.10.10.10">
    <property type="entry name" value="Winged helix-like DNA-binding domain superfamily/Winged helix DNA-binding domain"/>
    <property type="match status" value="1"/>
</dbReference>
<dbReference type="InterPro" id="IPR036388">
    <property type="entry name" value="WH-like_DNA-bd_sf"/>
</dbReference>
<dbReference type="InterPro" id="IPR018541">
    <property type="entry name" value="Ftsk_gamma"/>
</dbReference>
<keyword evidence="5 15" id="KW-0812">Transmembrane</keyword>
<keyword evidence="9 15" id="KW-1133">Transmembrane helix</keyword>
<evidence type="ECO:0000256" key="15">
    <source>
        <dbReference type="SAM" id="Phobius"/>
    </source>
</evidence>
<dbReference type="GO" id="GO:0007059">
    <property type="term" value="P:chromosome segregation"/>
    <property type="evidence" value="ECO:0007669"/>
    <property type="project" value="UniProtKB-KW"/>
</dbReference>
<feature type="compositionally biased region" description="Acidic residues" evidence="14">
    <location>
        <begin position="179"/>
        <end position="192"/>
    </location>
</feature>
<evidence type="ECO:0000256" key="12">
    <source>
        <dbReference type="ARBA" id="ARBA00023306"/>
    </source>
</evidence>
<evidence type="ECO:0000256" key="6">
    <source>
        <dbReference type="ARBA" id="ARBA00022741"/>
    </source>
</evidence>
<comment type="similarity">
    <text evidence="2">Belongs to the FtsK/SpoIIIE/SftA family.</text>
</comment>
<dbReference type="InterPro" id="IPR036390">
    <property type="entry name" value="WH_DNA-bd_sf"/>
</dbReference>
<dbReference type="Pfam" id="PF01580">
    <property type="entry name" value="FtsK_SpoIIIE"/>
    <property type="match status" value="1"/>
</dbReference>
<dbReference type="GO" id="GO:0005886">
    <property type="term" value="C:plasma membrane"/>
    <property type="evidence" value="ECO:0007669"/>
    <property type="project" value="UniProtKB-SubCell"/>
</dbReference>
<feature type="region of interest" description="Disordered" evidence="14">
    <location>
        <begin position="177"/>
        <end position="224"/>
    </location>
</feature>
<feature type="transmembrane region" description="Helical" evidence="15">
    <location>
        <begin position="12"/>
        <end position="29"/>
    </location>
</feature>
<dbReference type="GO" id="GO:0003677">
    <property type="term" value="F:DNA binding"/>
    <property type="evidence" value="ECO:0007669"/>
    <property type="project" value="UniProtKB-KW"/>
</dbReference>
<keyword evidence="6 13" id="KW-0547">Nucleotide-binding</keyword>
<dbReference type="PANTHER" id="PTHR22683">
    <property type="entry name" value="SPORULATION PROTEIN RELATED"/>
    <property type="match status" value="1"/>
</dbReference>
<evidence type="ECO:0000256" key="8">
    <source>
        <dbReference type="ARBA" id="ARBA00022840"/>
    </source>
</evidence>
<keyword evidence="3" id="KW-1003">Cell membrane</keyword>
<feature type="transmembrane region" description="Helical" evidence="15">
    <location>
        <begin position="49"/>
        <end position="66"/>
    </location>
</feature>
<dbReference type="STRING" id="1798561.A3B87_02640"/>
<name>A0A1F6FLF8_9BACT</name>
<dbReference type="Gene3D" id="3.40.50.300">
    <property type="entry name" value="P-loop containing nucleotide triphosphate hydrolases"/>
    <property type="match status" value="1"/>
</dbReference>
<dbReference type="InterPro" id="IPR041027">
    <property type="entry name" value="FtsK_alpha"/>
</dbReference>
<dbReference type="PANTHER" id="PTHR22683:SF41">
    <property type="entry name" value="DNA TRANSLOCASE FTSK"/>
    <property type="match status" value="1"/>
</dbReference>
<dbReference type="EMBL" id="MFMW01000029">
    <property type="protein sequence ID" value="OGG86705.1"/>
    <property type="molecule type" value="Genomic_DNA"/>
</dbReference>
<protein>
    <recommendedName>
        <fullName evidence="16">FtsK domain-containing protein</fullName>
    </recommendedName>
</protein>
<evidence type="ECO:0000256" key="7">
    <source>
        <dbReference type="ARBA" id="ARBA00022829"/>
    </source>
</evidence>
<evidence type="ECO:0000256" key="9">
    <source>
        <dbReference type="ARBA" id="ARBA00022989"/>
    </source>
</evidence>
<evidence type="ECO:0000313" key="18">
    <source>
        <dbReference type="Proteomes" id="UP000179136"/>
    </source>
</evidence>
<evidence type="ECO:0000256" key="4">
    <source>
        <dbReference type="ARBA" id="ARBA00022618"/>
    </source>
</evidence>
<dbReference type="SUPFAM" id="SSF52540">
    <property type="entry name" value="P-loop containing nucleoside triphosphate hydrolases"/>
    <property type="match status" value="1"/>
</dbReference>
<dbReference type="InterPro" id="IPR050206">
    <property type="entry name" value="FtsK/SpoIIIE/SftA"/>
</dbReference>
<dbReference type="InterPro" id="IPR002543">
    <property type="entry name" value="FtsK_dom"/>
</dbReference>
<sequence>MPDMESGTKRGVIIVLVFLITALSFFSIFDKAGVFGRFFYSVLKYMFGWGFWIFPVVMSFILYFLIRNKKYFFSNLNWAGTLLAIIGYSTFFHFTLDPNNLTEAIKVGSGGGYIGFPLAWLLFELMGRWAGMVVSFAVFVVGLLFMLNGLVDIVFLKGLRERTGGLFSRFREEKNEDYGQNEEEEVEFEEHDIDNGKKESADIPSRAPESEDENGETEAREKPVRKRYPKIDIPLSLMSNKAGKPTAGDTKFYQEIIKRTLVNFGIEVEMGEISIGPTVTQYTFRPAEGVKLSRVIGLGNNLALALAAHPIRIEAPIPGKSLVGVEVPNKKIAIVPLRHVLESPEFKQRKSNLTIALGQDVTGKPWLADLENLPHLLVAGATNSGKTVCLNSIIISLLYQNQPDELKFILVDPKRVEMPGYNGIPHLMTPVITDVKKIINALKWTIGEMERRFHVLSNAGKRNIQGYNITHPRDRLPYLVFIIDELADLMSVAGAEVEAAVIRLAQMSRAVGIHLILSTQRPSVDIITGLIKANIPGRIAFAVASLTDSRTILDVSGAEKLLGKGDMLFTSAEISKPRRIQGAFCSDEDIERVVQYLRERGEPNYEESVVEKTPTLGLGGIVMNVYPDENGDEFLSEARDLVIEAGKASASYLQRRLRIGYARAARILDLLEQAGVIGRADGSKPREVLVNKGERSLIEQADEILEQEPEDSQRGTDDFIQEEDGKSKEEEEEIEAVEDDDALEEESEEDKYKF</sequence>
<dbReference type="PROSITE" id="PS50901">
    <property type="entry name" value="FTSK"/>
    <property type="match status" value="1"/>
</dbReference>
<dbReference type="SMART" id="SM00843">
    <property type="entry name" value="Ftsk_gamma"/>
    <property type="match status" value="1"/>
</dbReference>
<evidence type="ECO:0000256" key="11">
    <source>
        <dbReference type="ARBA" id="ARBA00023136"/>
    </source>
</evidence>
<keyword evidence="12" id="KW-0131">Cell cycle</keyword>
<dbReference type="InterPro" id="IPR027417">
    <property type="entry name" value="P-loop_NTPase"/>
</dbReference>
<evidence type="ECO:0000256" key="2">
    <source>
        <dbReference type="ARBA" id="ARBA00006474"/>
    </source>
</evidence>
<reference evidence="17 18" key="1">
    <citation type="journal article" date="2016" name="Nat. Commun.">
        <title>Thousands of microbial genomes shed light on interconnected biogeochemical processes in an aquifer system.</title>
        <authorList>
            <person name="Anantharaman K."/>
            <person name="Brown C.T."/>
            <person name="Hug L.A."/>
            <person name="Sharon I."/>
            <person name="Castelle C.J."/>
            <person name="Probst A.J."/>
            <person name="Thomas B.C."/>
            <person name="Singh A."/>
            <person name="Wilkins M.J."/>
            <person name="Karaoz U."/>
            <person name="Brodie E.L."/>
            <person name="Williams K.H."/>
            <person name="Hubbard S.S."/>
            <person name="Banfield J.F."/>
        </authorList>
    </citation>
    <scope>NUCLEOTIDE SEQUENCE [LARGE SCALE GENOMIC DNA]</scope>
</reference>
<feature type="compositionally biased region" description="Basic and acidic residues" evidence="14">
    <location>
        <begin position="711"/>
        <end position="729"/>
    </location>
</feature>
<dbReference type="Gene3D" id="3.30.980.40">
    <property type="match status" value="1"/>
</dbReference>
<evidence type="ECO:0000256" key="10">
    <source>
        <dbReference type="ARBA" id="ARBA00023125"/>
    </source>
</evidence>
<keyword evidence="4" id="KW-0132">Cell division</keyword>
<dbReference type="AlphaFoldDB" id="A0A1F6FLF8"/>
<comment type="caution">
    <text evidence="17">The sequence shown here is derived from an EMBL/GenBank/DDBJ whole genome shotgun (WGS) entry which is preliminary data.</text>
</comment>
<dbReference type="GO" id="GO:0051301">
    <property type="term" value="P:cell division"/>
    <property type="evidence" value="ECO:0007669"/>
    <property type="project" value="UniProtKB-KW"/>
</dbReference>
<dbReference type="SUPFAM" id="SSF46785">
    <property type="entry name" value="Winged helix' DNA-binding domain"/>
    <property type="match status" value="1"/>
</dbReference>
<comment type="subcellular location">
    <subcellularLocation>
        <location evidence="1">Cell membrane</location>
        <topology evidence="1">Multi-pass membrane protein</topology>
    </subcellularLocation>
</comment>
<dbReference type="Pfam" id="PF13491">
    <property type="entry name" value="FtsK_4TM"/>
    <property type="match status" value="1"/>
</dbReference>
<feature type="compositionally biased region" description="Acidic residues" evidence="14">
    <location>
        <begin position="730"/>
        <end position="754"/>
    </location>
</feature>
<keyword evidence="11 15" id="KW-0472">Membrane</keyword>
<organism evidence="17 18">
    <name type="scientific">Candidatus Kuenenbacteria bacterium RIFCSPHIGHO2_02_FULL_39_13</name>
    <dbReference type="NCBI Taxonomy" id="1798561"/>
    <lineage>
        <taxon>Bacteria</taxon>
        <taxon>Candidatus Kueneniibacteriota</taxon>
    </lineage>
</organism>
<evidence type="ECO:0000256" key="1">
    <source>
        <dbReference type="ARBA" id="ARBA00004651"/>
    </source>
</evidence>
<evidence type="ECO:0000256" key="14">
    <source>
        <dbReference type="SAM" id="MobiDB-lite"/>
    </source>
</evidence>
<dbReference type="Proteomes" id="UP000179136">
    <property type="component" value="Unassembled WGS sequence"/>
</dbReference>
<dbReference type="Pfam" id="PF09397">
    <property type="entry name" value="FtsK_gamma"/>
    <property type="match status" value="1"/>
</dbReference>
<feature type="domain" description="FtsK" evidence="16">
    <location>
        <begin position="363"/>
        <end position="550"/>
    </location>
</feature>
<accession>A0A1F6FLF8</accession>
<dbReference type="GO" id="GO:0005524">
    <property type="term" value="F:ATP binding"/>
    <property type="evidence" value="ECO:0007669"/>
    <property type="project" value="UniProtKB-UniRule"/>
</dbReference>
<dbReference type="Pfam" id="PF17854">
    <property type="entry name" value="FtsK_alpha"/>
    <property type="match status" value="1"/>
</dbReference>
<proteinExistence type="inferred from homology"/>
<keyword evidence="8 13" id="KW-0067">ATP-binding</keyword>
<feature type="transmembrane region" description="Helical" evidence="15">
    <location>
        <begin position="129"/>
        <end position="156"/>
    </location>
</feature>
<gene>
    <name evidence="17" type="ORF">A3B87_02640</name>
</gene>
<feature type="region of interest" description="Disordered" evidence="14">
    <location>
        <begin position="700"/>
        <end position="754"/>
    </location>
</feature>
<keyword evidence="10" id="KW-0238">DNA-binding</keyword>
<dbReference type="InterPro" id="IPR025199">
    <property type="entry name" value="FtsK_4TM"/>
</dbReference>
<evidence type="ECO:0000256" key="3">
    <source>
        <dbReference type="ARBA" id="ARBA00022475"/>
    </source>
</evidence>
<keyword evidence="7" id="KW-0159">Chromosome partition</keyword>
<feature type="transmembrane region" description="Helical" evidence="15">
    <location>
        <begin position="78"/>
        <end position="96"/>
    </location>
</feature>
<evidence type="ECO:0000259" key="16">
    <source>
        <dbReference type="PROSITE" id="PS50901"/>
    </source>
</evidence>